<dbReference type="AlphaFoldDB" id="A0A0D2E348"/>
<dbReference type="STRING" id="215243.A0A0D2E348"/>
<dbReference type="RefSeq" id="XP_016262425.1">
    <property type="nucleotide sequence ID" value="XM_016406821.1"/>
</dbReference>
<evidence type="ECO:0000256" key="6">
    <source>
        <dbReference type="SAM" id="MobiDB-lite"/>
    </source>
</evidence>
<keyword evidence="7" id="KW-0732">Signal</keyword>
<feature type="region of interest" description="Disordered" evidence="6">
    <location>
        <begin position="317"/>
        <end position="341"/>
    </location>
</feature>
<dbReference type="InterPro" id="IPR013320">
    <property type="entry name" value="ConA-like_dom_sf"/>
</dbReference>
<dbReference type="GO" id="GO:0052861">
    <property type="term" value="F:endo-1,3(4)-beta-glucanase activity"/>
    <property type="evidence" value="ECO:0007669"/>
    <property type="project" value="UniProtKB-EC"/>
</dbReference>
<evidence type="ECO:0000256" key="2">
    <source>
        <dbReference type="ARBA" id="ARBA00006865"/>
    </source>
</evidence>
<dbReference type="HOGENOM" id="CLU_016972_4_3_1"/>
<keyword evidence="5" id="KW-0326">Glycosidase</keyword>
<evidence type="ECO:0000256" key="1">
    <source>
        <dbReference type="ARBA" id="ARBA00000124"/>
    </source>
</evidence>
<feature type="domain" description="GH16" evidence="8">
    <location>
        <begin position="15"/>
        <end position="282"/>
    </location>
</feature>
<dbReference type="PROSITE" id="PS51762">
    <property type="entry name" value="GH16_2"/>
    <property type="match status" value="1"/>
</dbReference>
<organism evidence="9 10">
    <name type="scientific">Exophiala oligosperma</name>
    <dbReference type="NCBI Taxonomy" id="215243"/>
    <lineage>
        <taxon>Eukaryota</taxon>
        <taxon>Fungi</taxon>
        <taxon>Dikarya</taxon>
        <taxon>Ascomycota</taxon>
        <taxon>Pezizomycotina</taxon>
        <taxon>Eurotiomycetes</taxon>
        <taxon>Chaetothyriomycetidae</taxon>
        <taxon>Chaetothyriales</taxon>
        <taxon>Herpotrichiellaceae</taxon>
        <taxon>Exophiala</taxon>
    </lineage>
</organism>
<comment type="catalytic activity">
    <reaction evidence="1">
        <text>Endohydrolysis of (1-&gt;3)- or (1-&gt;4)-linkages in beta-D-glucans when the glucose residue whose reducing group is involved in the linkage to be hydrolyzed is itself substituted at C-3.</text>
        <dbReference type="EC" id="3.2.1.6"/>
    </reaction>
</comment>
<feature type="compositionally biased region" description="Pro residues" evidence="6">
    <location>
        <begin position="329"/>
        <end position="341"/>
    </location>
</feature>
<dbReference type="VEuPathDB" id="FungiDB:PV06_05774"/>
<evidence type="ECO:0000256" key="7">
    <source>
        <dbReference type="SAM" id="SignalP"/>
    </source>
</evidence>
<dbReference type="FunFam" id="2.60.120.200:FF:000114">
    <property type="entry name" value="Probable endo-1,3(4)-beta-glucanase NFIA_089530"/>
    <property type="match status" value="1"/>
</dbReference>
<dbReference type="EMBL" id="KN847336">
    <property type="protein sequence ID" value="KIW42209.1"/>
    <property type="molecule type" value="Genomic_DNA"/>
</dbReference>
<dbReference type="EC" id="3.2.1.6" evidence="3"/>
<dbReference type="InterPro" id="IPR050546">
    <property type="entry name" value="Glycosyl_Hydrlase_16"/>
</dbReference>
<evidence type="ECO:0000256" key="3">
    <source>
        <dbReference type="ARBA" id="ARBA00012599"/>
    </source>
</evidence>
<feature type="compositionally biased region" description="Polar residues" evidence="6">
    <location>
        <begin position="317"/>
        <end position="327"/>
    </location>
</feature>
<comment type="similarity">
    <text evidence="2">Belongs to the glycosyl hydrolase 16 family.</text>
</comment>
<reference evidence="9 10" key="1">
    <citation type="submission" date="2015-01" db="EMBL/GenBank/DDBJ databases">
        <title>The Genome Sequence of Exophiala oligosperma CBS72588.</title>
        <authorList>
            <consortium name="The Broad Institute Genomics Platform"/>
            <person name="Cuomo C."/>
            <person name="de Hoog S."/>
            <person name="Gorbushina A."/>
            <person name="Stielow B."/>
            <person name="Teixiera M."/>
            <person name="Abouelleil A."/>
            <person name="Chapman S.B."/>
            <person name="Priest M."/>
            <person name="Young S.K."/>
            <person name="Wortman J."/>
            <person name="Nusbaum C."/>
            <person name="Birren B."/>
        </authorList>
    </citation>
    <scope>NUCLEOTIDE SEQUENCE [LARGE SCALE GENOMIC DNA]</scope>
    <source>
        <strain evidence="9 10">CBS 72588</strain>
    </source>
</reference>
<proteinExistence type="inferred from homology"/>
<protein>
    <recommendedName>
        <fullName evidence="3">endo-1,3(4)-beta-glucanase</fullName>
        <ecNumber evidence="3">3.2.1.6</ecNumber>
    </recommendedName>
</protein>
<dbReference type="PANTHER" id="PTHR10963">
    <property type="entry name" value="GLYCOSYL HYDROLASE-RELATED"/>
    <property type="match status" value="1"/>
</dbReference>
<evidence type="ECO:0000313" key="9">
    <source>
        <dbReference type="EMBL" id="KIW42209.1"/>
    </source>
</evidence>
<dbReference type="CDD" id="cd02181">
    <property type="entry name" value="GH16_fungal_Lam16A_glucanase"/>
    <property type="match status" value="1"/>
</dbReference>
<dbReference type="OrthoDB" id="192832at2759"/>
<dbReference type="PANTHER" id="PTHR10963:SF24">
    <property type="entry name" value="GLYCOSIDASE C21B10.07-RELATED"/>
    <property type="match status" value="1"/>
</dbReference>
<feature type="region of interest" description="Disordered" evidence="6">
    <location>
        <begin position="408"/>
        <end position="433"/>
    </location>
</feature>
<evidence type="ECO:0000256" key="5">
    <source>
        <dbReference type="ARBA" id="ARBA00023295"/>
    </source>
</evidence>
<evidence type="ECO:0000256" key="4">
    <source>
        <dbReference type="ARBA" id="ARBA00022801"/>
    </source>
</evidence>
<name>A0A0D2E348_9EURO</name>
<keyword evidence="4" id="KW-0378">Hydrolase</keyword>
<dbReference type="SUPFAM" id="SSF49899">
    <property type="entry name" value="Concanavalin A-like lectins/glucanases"/>
    <property type="match status" value="1"/>
</dbReference>
<accession>A0A0D2E348</accession>
<evidence type="ECO:0000259" key="8">
    <source>
        <dbReference type="PROSITE" id="PS51762"/>
    </source>
</evidence>
<keyword evidence="10" id="KW-1185">Reference proteome</keyword>
<sequence length="502" mass="52232">MLSRSLIALAGLISLSTAGYVLEDDYSGDQFFSMFDFFTDRDPTNGYVTYVDQTTAQSNNLISTTNGSIYMGVDHSNVASGLGRNSVRLTSTKSYTHGLIILDLNHMPGGVCGTWPAFWTVGANWPTTGEIDIIEGVNSQIGNSMALHTGPGCSISSSGDFSGQISSTNCFVSAPGQAMNAGCQILATNDRASYGTQFNQGQGGVFATEWTSTAINIWFFPRGSVPSDIASGSPDPSSGSWGTPMSSFAGGCTIDNFFSNHQIVFDTTFCGDWAGSVWSTDPVCSSKASTCEDFVQNNPSAFLDAYWSVNSLKVFQNPDGSSSNGTVPGSPPQPPLPPASIPVPIPPYSSGVSDGWPAAAPTASNVPTAGFSRGGNGRFTKTWGGGAGGGWGGVGAAAVATATAGDASQPEITSAPSTGAGAGGQGSFADDSNGNVEYVTVTAMTYGDFPDQNQKRDAAPVEEKMKNQVRDHMQTHRQVHRHLFKHGIPAGWGSGSAEVVEK</sequence>
<dbReference type="Proteomes" id="UP000053342">
    <property type="component" value="Unassembled WGS sequence"/>
</dbReference>
<feature type="signal peptide" evidence="7">
    <location>
        <begin position="1"/>
        <end position="18"/>
    </location>
</feature>
<feature type="chain" id="PRO_5002240903" description="endo-1,3(4)-beta-glucanase" evidence="7">
    <location>
        <begin position="19"/>
        <end position="502"/>
    </location>
</feature>
<dbReference type="GO" id="GO:0009251">
    <property type="term" value="P:glucan catabolic process"/>
    <property type="evidence" value="ECO:0007669"/>
    <property type="project" value="TreeGrafter"/>
</dbReference>
<gene>
    <name evidence="9" type="ORF">PV06_05774</name>
</gene>
<dbReference type="Pfam" id="PF26113">
    <property type="entry name" value="GH16_XgeA"/>
    <property type="match status" value="1"/>
</dbReference>
<evidence type="ECO:0000313" key="10">
    <source>
        <dbReference type="Proteomes" id="UP000053342"/>
    </source>
</evidence>
<dbReference type="InterPro" id="IPR000757">
    <property type="entry name" value="Beta-glucanase-like"/>
</dbReference>
<dbReference type="GeneID" id="27357848"/>
<dbReference type="Gene3D" id="2.60.120.200">
    <property type="match status" value="1"/>
</dbReference>